<comment type="subcellular location">
    <subcellularLocation>
        <location evidence="1">Membrane</location>
        <topology evidence="1">Multi-pass membrane protein</topology>
    </subcellularLocation>
</comment>
<reference evidence="6" key="1">
    <citation type="submission" date="2020-05" db="EMBL/GenBank/DDBJ databases">
        <title>Phylogenomic resolution of chytrid fungi.</title>
        <authorList>
            <person name="Stajich J.E."/>
            <person name="Amses K."/>
            <person name="Simmons R."/>
            <person name="Seto K."/>
            <person name="Myers J."/>
            <person name="Bonds A."/>
            <person name="Quandt C.A."/>
            <person name="Barry K."/>
            <person name="Liu P."/>
            <person name="Grigoriev I."/>
            <person name="Longcore J.E."/>
            <person name="James T.Y."/>
        </authorList>
    </citation>
    <scope>NUCLEOTIDE SEQUENCE</scope>
    <source>
        <strain evidence="6">JEL0476</strain>
    </source>
</reference>
<keyword evidence="2 5" id="KW-0812">Transmembrane</keyword>
<evidence type="ECO:0000313" key="7">
    <source>
        <dbReference type="Proteomes" id="UP001211065"/>
    </source>
</evidence>
<comment type="caution">
    <text evidence="6">The sequence shown here is derived from an EMBL/GenBank/DDBJ whole genome shotgun (WGS) entry which is preliminary data.</text>
</comment>
<gene>
    <name evidence="6" type="ORF">HK099_004625</name>
</gene>
<evidence type="ECO:0000256" key="4">
    <source>
        <dbReference type="ARBA" id="ARBA00023136"/>
    </source>
</evidence>
<protein>
    <submittedName>
        <fullName evidence="6">Uncharacterized protein</fullName>
    </submittedName>
</protein>
<dbReference type="Pfam" id="PF01027">
    <property type="entry name" value="Bax1-I"/>
    <property type="match status" value="1"/>
</dbReference>
<evidence type="ECO:0000256" key="3">
    <source>
        <dbReference type="ARBA" id="ARBA00022989"/>
    </source>
</evidence>
<evidence type="ECO:0000256" key="1">
    <source>
        <dbReference type="ARBA" id="ARBA00004141"/>
    </source>
</evidence>
<dbReference type="Proteomes" id="UP001211065">
    <property type="component" value="Unassembled WGS sequence"/>
</dbReference>
<proteinExistence type="predicted"/>
<keyword evidence="7" id="KW-1185">Reference proteome</keyword>
<feature type="non-terminal residue" evidence="6">
    <location>
        <position position="103"/>
    </location>
</feature>
<dbReference type="GO" id="GO:0016020">
    <property type="term" value="C:membrane"/>
    <property type="evidence" value="ECO:0007669"/>
    <property type="project" value="UniProtKB-SubCell"/>
</dbReference>
<dbReference type="EMBL" id="JADGJW010000331">
    <property type="protein sequence ID" value="KAJ3219660.1"/>
    <property type="molecule type" value="Genomic_DNA"/>
</dbReference>
<evidence type="ECO:0000256" key="2">
    <source>
        <dbReference type="ARBA" id="ARBA00022692"/>
    </source>
</evidence>
<feature type="transmembrane region" description="Helical" evidence="5">
    <location>
        <begin position="67"/>
        <end position="87"/>
    </location>
</feature>
<name>A0AAD5U0J2_9FUNG</name>
<keyword evidence="4 5" id="KW-0472">Membrane</keyword>
<evidence type="ECO:0000313" key="6">
    <source>
        <dbReference type="EMBL" id="KAJ3219660.1"/>
    </source>
</evidence>
<organism evidence="6 7">
    <name type="scientific">Clydaea vesicula</name>
    <dbReference type="NCBI Taxonomy" id="447962"/>
    <lineage>
        <taxon>Eukaryota</taxon>
        <taxon>Fungi</taxon>
        <taxon>Fungi incertae sedis</taxon>
        <taxon>Chytridiomycota</taxon>
        <taxon>Chytridiomycota incertae sedis</taxon>
        <taxon>Chytridiomycetes</taxon>
        <taxon>Lobulomycetales</taxon>
        <taxon>Lobulomycetaceae</taxon>
        <taxon>Clydaea</taxon>
    </lineage>
</organism>
<accession>A0AAD5U0J2</accession>
<evidence type="ECO:0000256" key="5">
    <source>
        <dbReference type="SAM" id="Phobius"/>
    </source>
</evidence>
<feature type="transmembrane region" description="Helical" evidence="5">
    <location>
        <begin position="41"/>
        <end position="61"/>
    </location>
</feature>
<sequence length="103" mass="11515">MYEGYSSITAADLEQSTPWQYSDSKLDQCDNEIRVSFVRKALILTLGAFIGLSVFTVQSKWDFSGMAPFLCGALFALILTGFVQIFFPFNRIFDLVIAIITAL</sequence>
<dbReference type="InterPro" id="IPR006214">
    <property type="entry name" value="Bax_inhibitor_1-related"/>
</dbReference>
<dbReference type="AlphaFoldDB" id="A0AAD5U0J2"/>
<keyword evidence="3 5" id="KW-1133">Transmembrane helix</keyword>